<dbReference type="EMBL" id="CP157484">
    <property type="protein sequence ID" value="XBO39903.1"/>
    <property type="molecule type" value="Genomic_DNA"/>
</dbReference>
<organism evidence="2">
    <name type="scientific">Alsobacter sp. KACC 23698</name>
    <dbReference type="NCBI Taxonomy" id="3149229"/>
    <lineage>
        <taxon>Bacteria</taxon>
        <taxon>Pseudomonadati</taxon>
        <taxon>Pseudomonadota</taxon>
        <taxon>Alphaproteobacteria</taxon>
        <taxon>Hyphomicrobiales</taxon>
        <taxon>Alsobacteraceae</taxon>
        <taxon>Alsobacter</taxon>
    </lineage>
</organism>
<accession>A0AAU7JI11</accession>
<dbReference type="RefSeq" id="WP_406856755.1">
    <property type="nucleotide sequence ID" value="NZ_CP157484.1"/>
</dbReference>
<sequence>MVETSLETLRALWEELHTRLKSQSADYRTMLALQAAMRSMEAASGSDPIVVDPLPRGSAIDLAIRVTQAEAAQRVLEARGEPMPIDELIRLVPAFGGRTGTRASLSSSLSQAPQFVSIRYGNRWCWWLSERPFGEEAEAASRSGPRAAPRSSRWRQIARVGRKHGRNAS</sequence>
<proteinExistence type="predicted"/>
<gene>
    <name evidence="2" type="ORF">ABEG18_03735</name>
</gene>
<name>A0AAU7JI11_9HYPH</name>
<evidence type="ECO:0000256" key="1">
    <source>
        <dbReference type="SAM" id="MobiDB-lite"/>
    </source>
</evidence>
<reference evidence="2" key="1">
    <citation type="submission" date="2024-05" db="EMBL/GenBank/DDBJ databases">
        <authorList>
            <person name="Kim S."/>
            <person name="Heo J."/>
            <person name="Choi H."/>
            <person name="Choi Y."/>
            <person name="Kwon S.-W."/>
            <person name="Kim Y."/>
        </authorList>
    </citation>
    <scope>NUCLEOTIDE SEQUENCE</scope>
    <source>
        <strain evidence="2">KACC 23698</strain>
    </source>
</reference>
<evidence type="ECO:0000313" key="2">
    <source>
        <dbReference type="EMBL" id="XBO39903.1"/>
    </source>
</evidence>
<feature type="region of interest" description="Disordered" evidence="1">
    <location>
        <begin position="137"/>
        <end position="169"/>
    </location>
</feature>
<feature type="compositionally biased region" description="Low complexity" evidence="1">
    <location>
        <begin position="140"/>
        <end position="151"/>
    </location>
</feature>
<feature type="compositionally biased region" description="Basic residues" evidence="1">
    <location>
        <begin position="160"/>
        <end position="169"/>
    </location>
</feature>
<dbReference type="AlphaFoldDB" id="A0AAU7JI11"/>
<protein>
    <submittedName>
        <fullName evidence="2">Uncharacterized protein</fullName>
    </submittedName>
</protein>